<protein>
    <submittedName>
        <fullName evidence="6">Pentulose kinase</fullName>
    </submittedName>
</protein>
<dbReference type="PIRSF" id="PIRSF000538">
    <property type="entry name" value="GlpK"/>
    <property type="match status" value="1"/>
</dbReference>
<gene>
    <name evidence="6" type="ORF">GCM10011499_35960</name>
</gene>
<sequence length="527" mass="56554">MVAVDVGTGSARAGVFSGNGQIHAHASHAIALERRGDHIEQDSEDIWSAVCHAVREAVSASGVASETIEAIAFDATCSLVLRDKADKPLTLSEKGNWDIIVWMDQRATKEAEDCNKTGSQVLDYVGGAISPQMEIPKLTWLKRHRPDLWARLGAAYDLADFLSWRASGSNARSVCTLTCKWTYLSHSERPWDEAFFKAIDMADLRSRTSLPDRATPVGKRVGTLTPNAARELGLSEKCVVAAGLIDAHAGALGTLARELEGETSSRMALIAGTSNCHMVLSRNPRTVPGVWGPYKGVIGGAWWLHEGGQTATGALLDFIVQTNAQAAQLKAPHDEIGTEIVRRISAGDALDDRMHVIPDFLGNRSPYADPDATGAMLGLRIEDPVDHMVKLYWASAVSIAYGTRQIIDRLNTHGYAIDTIALSGGHAASELLRHLYADVTGCKLVLAEAPEPVLLGTAMTAAVAGDLFPTLEAAASGMAQSERTLSADPRQHALHNKRYGTFENWYRPATPAIDGRTAVATVPVGTI</sequence>
<comment type="similarity">
    <text evidence="1">Belongs to the FGGY kinase family.</text>
</comment>
<evidence type="ECO:0000256" key="3">
    <source>
        <dbReference type="ARBA" id="ARBA00022777"/>
    </source>
</evidence>
<evidence type="ECO:0000256" key="2">
    <source>
        <dbReference type="ARBA" id="ARBA00022679"/>
    </source>
</evidence>
<dbReference type="Pfam" id="PF00370">
    <property type="entry name" value="FGGY_N"/>
    <property type="match status" value="1"/>
</dbReference>
<keyword evidence="7" id="KW-1185">Reference proteome</keyword>
<feature type="domain" description="Carbohydrate kinase FGGY C-terminal" evidence="5">
    <location>
        <begin position="267"/>
        <end position="464"/>
    </location>
</feature>
<comment type="caution">
    <text evidence="6">The sequence shown here is derived from an EMBL/GenBank/DDBJ whole genome shotgun (WGS) entry which is preliminary data.</text>
</comment>
<dbReference type="InterPro" id="IPR018485">
    <property type="entry name" value="FGGY_C"/>
</dbReference>
<keyword evidence="3 6" id="KW-0418">Kinase</keyword>
<dbReference type="InterPro" id="IPR043129">
    <property type="entry name" value="ATPase_NBD"/>
</dbReference>
<organism evidence="6 7">
    <name type="scientific">Pelagibacterium lentulum</name>
    <dbReference type="NCBI Taxonomy" id="2029865"/>
    <lineage>
        <taxon>Bacteria</taxon>
        <taxon>Pseudomonadati</taxon>
        <taxon>Pseudomonadota</taxon>
        <taxon>Alphaproteobacteria</taxon>
        <taxon>Hyphomicrobiales</taxon>
        <taxon>Devosiaceae</taxon>
        <taxon>Pelagibacterium</taxon>
    </lineage>
</organism>
<feature type="domain" description="Carbohydrate kinase FGGY N-terminal" evidence="4">
    <location>
        <begin position="1"/>
        <end position="253"/>
    </location>
</feature>
<dbReference type="Proteomes" id="UP000596977">
    <property type="component" value="Unassembled WGS sequence"/>
</dbReference>
<dbReference type="GO" id="GO:0019150">
    <property type="term" value="F:D-ribulokinase activity"/>
    <property type="evidence" value="ECO:0007669"/>
    <property type="project" value="TreeGrafter"/>
</dbReference>
<evidence type="ECO:0000259" key="4">
    <source>
        <dbReference type="Pfam" id="PF00370"/>
    </source>
</evidence>
<evidence type="ECO:0000313" key="7">
    <source>
        <dbReference type="Proteomes" id="UP000596977"/>
    </source>
</evidence>
<dbReference type="EMBL" id="BMKB01000008">
    <property type="protein sequence ID" value="GGA62403.1"/>
    <property type="molecule type" value="Genomic_DNA"/>
</dbReference>
<dbReference type="Gene3D" id="1.20.58.2240">
    <property type="match status" value="1"/>
</dbReference>
<dbReference type="NCBIfam" id="TIGR01315">
    <property type="entry name" value="5C_CHO_kinase"/>
    <property type="match status" value="1"/>
</dbReference>
<dbReference type="Pfam" id="PF02782">
    <property type="entry name" value="FGGY_C"/>
    <property type="match status" value="1"/>
</dbReference>
<dbReference type="GO" id="GO:0019321">
    <property type="term" value="P:pentose metabolic process"/>
    <property type="evidence" value="ECO:0007669"/>
    <property type="project" value="TreeGrafter"/>
</dbReference>
<dbReference type="AlphaFoldDB" id="A0A916W388"/>
<reference evidence="6 7" key="1">
    <citation type="journal article" date="2014" name="Int. J. Syst. Evol. Microbiol.">
        <title>Complete genome sequence of Corynebacterium casei LMG S-19264T (=DSM 44701T), isolated from a smear-ripened cheese.</title>
        <authorList>
            <consortium name="US DOE Joint Genome Institute (JGI-PGF)"/>
            <person name="Walter F."/>
            <person name="Albersmeier A."/>
            <person name="Kalinowski J."/>
            <person name="Ruckert C."/>
        </authorList>
    </citation>
    <scope>NUCLEOTIDE SEQUENCE [LARGE SCALE GENOMIC DNA]</scope>
    <source>
        <strain evidence="6 7">CGMCC 1.15896</strain>
    </source>
</reference>
<proteinExistence type="inferred from homology"/>
<dbReference type="Gene3D" id="3.30.420.40">
    <property type="match status" value="1"/>
</dbReference>
<evidence type="ECO:0000313" key="6">
    <source>
        <dbReference type="EMBL" id="GGA62403.1"/>
    </source>
</evidence>
<evidence type="ECO:0000256" key="1">
    <source>
        <dbReference type="ARBA" id="ARBA00009156"/>
    </source>
</evidence>
<dbReference type="PANTHER" id="PTHR43435">
    <property type="entry name" value="RIBULOKINASE"/>
    <property type="match status" value="1"/>
</dbReference>
<name>A0A916W388_9HYPH</name>
<dbReference type="SUPFAM" id="SSF53067">
    <property type="entry name" value="Actin-like ATPase domain"/>
    <property type="match status" value="2"/>
</dbReference>
<dbReference type="GO" id="GO:0005737">
    <property type="term" value="C:cytoplasm"/>
    <property type="evidence" value="ECO:0007669"/>
    <property type="project" value="TreeGrafter"/>
</dbReference>
<dbReference type="InterPro" id="IPR018484">
    <property type="entry name" value="FGGY_N"/>
</dbReference>
<keyword evidence="2" id="KW-0808">Transferase</keyword>
<dbReference type="PANTHER" id="PTHR43435:SF4">
    <property type="entry name" value="FGGY CARBOHYDRATE KINASE DOMAIN-CONTAINING PROTEIN"/>
    <property type="match status" value="1"/>
</dbReference>
<accession>A0A916W388</accession>
<dbReference type="InterPro" id="IPR000577">
    <property type="entry name" value="Carb_kinase_FGGY"/>
</dbReference>
<dbReference type="InterPro" id="IPR006003">
    <property type="entry name" value="FGGY_RbtK-like"/>
</dbReference>
<evidence type="ECO:0000259" key="5">
    <source>
        <dbReference type="Pfam" id="PF02782"/>
    </source>
</evidence>
<dbReference type="CDD" id="cd07782">
    <property type="entry name" value="ASKHA_NBD_FGGY_D-RBK"/>
    <property type="match status" value="1"/>
</dbReference>